<dbReference type="Pfam" id="PF00873">
    <property type="entry name" value="ACR_tran"/>
    <property type="match status" value="1"/>
</dbReference>
<dbReference type="Gene3D" id="3.30.2090.10">
    <property type="entry name" value="Multidrug efflux transporter AcrB TolC docking domain, DN and DC subdomains"/>
    <property type="match status" value="2"/>
</dbReference>
<feature type="transmembrane region" description="Helical" evidence="1">
    <location>
        <begin position="960"/>
        <end position="982"/>
    </location>
</feature>
<dbReference type="PRINTS" id="PR00702">
    <property type="entry name" value="ACRIFLAVINRP"/>
</dbReference>
<organism evidence="2 3">
    <name type="scientific">Luminiphilus syltensis NOR5-1B</name>
    <dbReference type="NCBI Taxonomy" id="565045"/>
    <lineage>
        <taxon>Bacteria</taxon>
        <taxon>Pseudomonadati</taxon>
        <taxon>Pseudomonadota</taxon>
        <taxon>Gammaproteobacteria</taxon>
        <taxon>Cellvibrionales</taxon>
        <taxon>Halieaceae</taxon>
        <taxon>Luminiphilus</taxon>
    </lineage>
</organism>
<dbReference type="EMBL" id="DS999411">
    <property type="protein sequence ID" value="EED36122.1"/>
    <property type="molecule type" value="Genomic_DNA"/>
</dbReference>
<feature type="transmembrane region" description="Helical" evidence="1">
    <location>
        <begin position="399"/>
        <end position="423"/>
    </location>
</feature>
<dbReference type="SUPFAM" id="SSF82693">
    <property type="entry name" value="Multidrug efflux transporter AcrB pore domain, PN1, PN2, PC1 and PC2 subdomains"/>
    <property type="match status" value="3"/>
</dbReference>
<dbReference type="PANTHER" id="PTHR32063:SF14">
    <property type="entry name" value="BLL4319 PROTEIN"/>
    <property type="match status" value="1"/>
</dbReference>
<dbReference type="Gene3D" id="3.30.70.1320">
    <property type="entry name" value="Multidrug efflux transporter AcrB pore domain like"/>
    <property type="match status" value="1"/>
</dbReference>
<keyword evidence="1" id="KW-1133">Transmembrane helix</keyword>
<keyword evidence="1" id="KW-0812">Transmembrane</keyword>
<feature type="transmembrane region" description="Helical" evidence="1">
    <location>
        <begin position="20"/>
        <end position="39"/>
    </location>
</feature>
<keyword evidence="3" id="KW-1185">Reference proteome</keyword>
<feature type="transmembrane region" description="Helical" evidence="1">
    <location>
        <begin position="444"/>
        <end position="464"/>
    </location>
</feature>
<dbReference type="HOGENOM" id="CLU_002755_1_2_6"/>
<proteinExistence type="predicted"/>
<protein>
    <submittedName>
        <fullName evidence="2">Multidrug efflux RND transporter</fullName>
    </submittedName>
</protein>
<feature type="transmembrane region" description="Helical" evidence="1">
    <location>
        <begin position="373"/>
        <end position="393"/>
    </location>
</feature>
<dbReference type="SUPFAM" id="SSF82866">
    <property type="entry name" value="Multidrug efflux transporter AcrB transmembrane domain"/>
    <property type="match status" value="2"/>
</dbReference>
<dbReference type="PANTHER" id="PTHR32063">
    <property type="match status" value="1"/>
</dbReference>
<name>B8KUM8_9GAMM</name>
<evidence type="ECO:0000256" key="1">
    <source>
        <dbReference type="SAM" id="Phobius"/>
    </source>
</evidence>
<dbReference type="eggNOG" id="COG0841">
    <property type="taxonomic scope" value="Bacteria"/>
</dbReference>
<feature type="transmembrane region" description="Helical" evidence="1">
    <location>
        <begin position="347"/>
        <end position="366"/>
    </location>
</feature>
<dbReference type="InterPro" id="IPR001036">
    <property type="entry name" value="Acrflvin-R"/>
</dbReference>
<sequence>MSTNEELIAPENKPRWTDIFVNRPVVAVVLSFGLLLAGIKSAIDLPVIEFPVIESTSLEIRTAYPGASAETVRGFVSEPIERVAGSIPGVDYVESLTTSGSSLVTVWLELNESSTDALAELSTRLSQIRFELPDGTEDPAIEVVRADSPYASYYLAIAIPENRTPAEVTDLMQRDVLPRLTAVENVQRALNTGIPAAMRIWLDPLRMAALDVDASDVQNTLRRNNVIGTVGRTKNSDQQIDLQINTTARNAEDFARMLVKRENGVEVRLGDVARIEPGSMEISLLGRFTHDKVIWVGIYPVPGSSEIEVADGIYEAVEDINKTLPDDLEIFIGYDVTDYMRNALSEIAITLGETIILVGLVVVALMGSFRTALVPLLTIPISLLGATAAMMLLGFSLNLLTILAIVLSVGLVVDDAIVVVENVARNLREGMSRKEAAMASSRRLLSPIIAMTLTLAVVYAPIGFLSGLTGVLFREFAFTLAVAVLISGFVAITLSPIMSAWVCPDSGHESASTRFVNNRFDKTAELYSRVVDWALRYRKQLITAGVFFSLLCLPLYMFSLKELAPIEDQDGFTIVVDAAPESAIDNSLLGFESVVDMMSDYPEATSTWQIILPSGGFGGQDFVPFEDRDRSIQELIPEIYSDMKSLPRVNAFPAADSSLPTAGQFDVEIAITSSDSAEEMLPHAQAMVNAARESGMFMFADTDLRVDLVQGQYIIDKQRVSDLGMDLSEVAGQLGLMASEGYVTRYDDRGRAYRVIPMLAENQRSSPETLLDMPIRIPSGDLVPLGTLVTLERATGPRALIRFQQKNAFKVYGGVIPGITKEQALAHLEKKAEELLPPGYMVDYTGESREIRSEGNTMLSVLMISTVLVFFVLAIQFNNFRDPLIILLGSVPLALFAALVITFVGLSTINIYSQVGLITLVGLVAKNAILIVEFANQAQISGLNKFDAIRAAAEARLRPVLMTTGATVLGHFPLVLVTGAGAEARNSIGFILVVGMLIGTLFTLVMLPAIYATFSADHAPETAKSDATWTAGDEVPSAT</sequence>
<dbReference type="GO" id="GO:0005886">
    <property type="term" value="C:plasma membrane"/>
    <property type="evidence" value="ECO:0007669"/>
    <property type="project" value="TreeGrafter"/>
</dbReference>
<dbReference type="Gene3D" id="3.30.70.1440">
    <property type="entry name" value="Multidrug efflux transporter AcrB pore domain"/>
    <property type="match status" value="1"/>
</dbReference>
<dbReference type="GO" id="GO:0042910">
    <property type="term" value="F:xenobiotic transmembrane transporter activity"/>
    <property type="evidence" value="ECO:0007669"/>
    <property type="project" value="TreeGrafter"/>
</dbReference>
<dbReference type="Gene3D" id="3.30.70.1430">
    <property type="entry name" value="Multidrug efflux transporter AcrB pore domain"/>
    <property type="match status" value="2"/>
</dbReference>
<gene>
    <name evidence="2" type="primary">mtrD_1</name>
    <name evidence="2" type="ORF">NOR51B_2070</name>
</gene>
<feature type="transmembrane region" description="Helical" evidence="1">
    <location>
        <begin position="884"/>
        <end position="905"/>
    </location>
</feature>
<dbReference type="OrthoDB" id="9757904at2"/>
<feature type="transmembrane region" description="Helical" evidence="1">
    <location>
        <begin position="858"/>
        <end position="877"/>
    </location>
</feature>
<evidence type="ECO:0000313" key="2">
    <source>
        <dbReference type="EMBL" id="EED36122.1"/>
    </source>
</evidence>
<dbReference type="SUPFAM" id="SSF82714">
    <property type="entry name" value="Multidrug efflux transporter AcrB TolC docking domain, DN and DC subdomains"/>
    <property type="match status" value="2"/>
</dbReference>
<dbReference type="AlphaFoldDB" id="B8KUM8"/>
<keyword evidence="1" id="KW-0472">Membrane</keyword>
<dbReference type="InterPro" id="IPR027463">
    <property type="entry name" value="AcrB_DN_DC_subdom"/>
</dbReference>
<feature type="transmembrane region" description="Helical" evidence="1">
    <location>
        <begin position="988"/>
        <end position="1014"/>
    </location>
</feature>
<dbReference type="STRING" id="565045.NOR51B_2070"/>
<reference evidence="3" key="1">
    <citation type="journal article" date="2013" name="BMC Microbiol.">
        <title>Taxonomy and evolution of bacteriochlorophyll a-containing members of the OM60/NOR5 clade of marine gammaproteobacteria: description of Luminiphilus syltensis gen. nov., sp. nov., reclassification of Haliea rubra as Pseudohaliea rubra gen. nov., comb. nov., and emendation of Chromatocurvus halotolerans.</title>
        <authorList>
            <person name="Spring S."/>
            <person name="Riedel T."/>
            <person name="Sproer C."/>
            <person name="Yan S."/>
            <person name="Harder J."/>
            <person name="Fuchs B.M."/>
        </authorList>
    </citation>
    <scope>NUCLEOTIDE SEQUENCE [LARGE SCALE GENOMIC DNA]</scope>
    <source>
        <strain evidence="3">NOR51-B</strain>
    </source>
</reference>
<dbReference type="RefSeq" id="WP_009020866.1">
    <property type="nucleotide sequence ID" value="NZ_DS999411.1"/>
</dbReference>
<accession>B8KUM8</accession>
<dbReference type="Gene3D" id="1.20.1640.10">
    <property type="entry name" value="Multidrug efflux transporter AcrB transmembrane domain"/>
    <property type="match status" value="2"/>
</dbReference>
<feature type="transmembrane region" description="Helical" evidence="1">
    <location>
        <begin position="541"/>
        <end position="559"/>
    </location>
</feature>
<dbReference type="Proteomes" id="UP000004699">
    <property type="component" value="Unassembled WGS sequence"/>
</dbReference>
<feature type="transmembrane region" description="Helical" evidence="1">
    <location>
        <begin position="476"/>
        <end position="494"/>
    </location>
</feature>
<evidence type="ECO:0000313" key="3">
    <source>
        <dbReference type="Proteomes" id="UP000004699"/>
    </source>
</evidence>